<evidence type="ECO:0000259" key="11">
    <source>
        <dbReference type="Pfam" id="PF25879"/>
    </source>
</evidence>
<dbReference type="GO" id="GO:0000122">
    <property type="term" value="P:negative regulation of transcription by RNA polymerase II"/>
    <property type="evidence" value="ECO:0007669"/>
    <property type="project" value="TreeGrafter"/>
</dbReference>
<keyword evidence="5" id="KW-0862">Zinc</keyword>
<feature type="compositionally biased region" description="Basic and acidic residues" evidence="9">
    <location>
        <begin position="184"/>
        <end position="228"/>
    </location>
</feature>
<dbReference type="Pfam" id="PF08790">
    <property type="entry name" value="zf-LYAR"/>
    <property type="match status" value="1"/>
</dbReference>
<dbReference type="PANTHER" id="PTHR13100:SF10">
    <property type="entry name" value="CELL GROWTH-REGULATING NUCLEOLAR PROTEIN"/>
    <property type="match status" value="1"/>
</dbReference>
<keyword evidence="6" id="KW-0175">Coiled coil</keyword>
<feature type="compositionally biased region" description="Polar residues" evidence="9">
    <location>
        <begin position="149"/>
        <end position="167"/>
    </location>
</feature>
<evidence type="ECO:0000256" key="4">
    <source>
        <dbReference type="ARBA" id="ARBA00022771"/>
    </source>
</evidence>
<dbReference type="Gene3D" id="3.30.1490.490">
    <property type="match status" value="1"/>
</dbReference>
<dbReference type="Gene3D" id="1.10.10.2100">
    <property type="match status" value="1"/>
</dbReference>
<name>A0AAV4FEH4_9GAST</name>
<evidence type="ECO:0000256" key="2">
    <source>
        <dbReference type="ARBA" id="ARBA00022723"/>
    </source>
</evidence>
<keyword evidence="2" id="KW-0479">Metal-binding</keyword>
<dbReference type="EMBL" id="BMAT01004316">
    <property type="protein sequence ID" value="GFR71812.1"/>
    <property type="molecule type" value="Genomic_DNA"/>
</dbReference>
<evidence type="ECO:0000256" key="7">
    <source>
        <dbReference type="ARBA" id="ARBA00023242"/>
    </source>
</evidence>
<dbReference type="GO" id="GO:0006364">
    <property type="term" value="P:rRNA processing"/>
    <property type="evidence" value="ECO:0007669"/>
    <property type="project" value="TreeGrafter"/>
</dbReference>
<dbReference type="GO" id="GO:0003677">
    <property type="term" value="F:DNA binding"/>
    <property type="evidence" value="ECO:0007669"/>
    <property type="project" value="InterPro"/>
</dbReference>
<dbReference type="PANTHER" id="PTHR13100">
    <property type="entry name" value="CELL GROWTH-REGULATING NUCLEOLAR PROTEIN LYAR"/>
    <property type="match status" value="1"/>
</dbReference>
<dbReference type="InterPro" id="IPR058719">
    <property type="entry name" value="WHD_LYAR"/>
</dbReference>
<keyword evidence="4 8" id="KW-0863">Zinc-finger</keyword>
<dbReference type="InterPro" id="IPR036236">
    <property type="entry name" value="Znf_C2H2_sf"/>
</dbReference>
<keyword evidence="7" id="KW-0539">Nucleus</keyword>
<keyword evidence="3" id="KW-0677">Repeat</keyword>
<evidence type="ECO:0000256" key="8">
    <source>
        <dbReference type="PROSITE-ProRule" id="PRU01145"/>
    </source>
</evidence>
<evidence type="ECO:0000256" key="3">
    <source>
        <dbReference type="ARBA" id="ARBA00022737"/>
    </source>
</evidence>
<dbReference type="AlphaFoldDB" id="A0AAV4FEH4"/>
<comment type="caution">
    <text evidence="12">The sequence shown here is derived from an EMBL/GenBank/DDBJ whole genome shotgun (WGS) entry which is preliminary data.</text>
</comment>
<evidence type="ECO:0000313" key="13">
    <source>
        <dbReference type="Proteomes" id="UP000762676"/>
    </source>
</evidence>
<dbReference type="GO" id="GO:0008270">
    <property type="term" value="F:zinc ion binding"/>
    <property type="evidence" value="ECO:0007669"/>
    <property type="project" value="UniProtKB-KW"/>
</dbReference>
<evidence type="ECO:0000256" key="1">
    <source>
        <dbReference type="ARBA" id="ARBA00004123"/>
    </source>
</evidence>
<accession>A0AAV4FEH4</accession>
<feature type="domain" description="Cell growth-regulating nucleolar protein-like winged helix" evidence="11">
    <location>
        <begin position="302"/>
        <end position="371"/>
    </location>
</feature>
<comment type="subcellular location">
    <subcellularLocation>
        <location evidence="1">Nucleus</location>
    </subcellularLocation>
</comment>
<feature type="domain" description="Zinc finger C2H2 LYAR-type" evidence="10">
    <location>
        <begin position="31"/>
        <end position="58"/>
    </location>
</feature>
<evidence type="ECO:0000256" key="5">
    <source>
        <dbReference type="ARBA" id="ARBA00022833"/>
    </source>
</evidence>
<dbReference type="PROSITE" id="PS51804">
    <property type="entry name" value="ZF_C2HC_LYAR"/>
    <property type="match status" value="2"/>
</dbReference>
<sequence>MVFFNCNACGEALKKNQVEKHTFRCRHCEVLSCVDCGKDFWGNDYQYHTKCMTEEEKYCGQGYVPKINKGEAKQEQWIERVQAAIEKSASNHGLKSLLVRLKDYPNIPRKQQKFQNFLKNSLRVNNESLITQVWNVLMAHNDQEKNKENTSNTVPKQAISINGSGNAASKEEVNGIQNPTTNGNKDDKTEQIAEPKKNKRERKQERQNKANKQEKKDRTENIDEEKPLKKSKKRKHREDDLEELTSEETIPAKNGCSENEPPKKKKKKHSTKDHSQEDASEEVNLEAIGNDQTNFEETKKKKEKFNWEKIITKVLEDKGEISLKKLRKKVLNEFSASGSANYSEENLMAKFDKKLRKMSTVQVHKERAKLKATNI</sequence>
<dbReference type="SUPFAM" id="SSF57667">
    <property type="entry name" value="beta-beta-alpha zinc fingers"/>
    <property type="match status" value="2"/>
</dbReference>
<dbReference type="InterPro" id="IPR039999">
    <property type="entry name" value="LYAR"/>
</dbReference>
<dbReference type="Pfam" id="PF25879">
    <property type="entry name" value="WHD_LYAR"/>
    <property type="match status" value="1"/>
</dbReference>
<keyword evidence="13" id="KW-1185">Reference proteome</keyword>
<dbReference type="InterPro" id="IPR014898">
    <property type="entry name" value="Znf_C2H2_LYAR"/>
</dbReference>
<evidence type="ECO:0000259" key="10">
    <source>
        <dbReference type="Pfam" id="PF08790"/>
    </source>
</evidence>
<evidence type="ECO:0000256" key="9">
    <source>
        <dbReference type="SAM" id="MobiDB-lite"/>
    </source>
</evidence>
<dbReference type="FunFam" id="3.30.1490.490:FF:000001">
    <property type="entry name" value="cell growth-regulating nucleolar protein-like"/>
    <property type="match status" value="1"/>
</dbReference>
<reference evidence="12 13" key="1">
    <citation type="journal article" date="2021" name="Elife">
        <title>Chloroplast acquisition without the gene transfer in kleptoplastic sea slugs, Plakobranchus ocellatus.</title>
        <authorList>
            <person name="Maeda T."/>
            <person name="Takahashi S."/>
            <person name="Yoshida T."/>
            <person name="Shimamura S."/>
            <person name="Takaki Y."/>
            <person name="Nagai Y."/>
            <person name="Toyoda A."/>
            <person name="Suzuki Y."/>
            <person name="Arimoto A."/>
            <person name="Ishii H."/>
            <person name="Satoh N."/>
            <person name="Nishiyama T."/>
            <person name="Hasebe M."/>
            <person name="Maruyama T."/>
            <person name="Minagawa J."/>
            <person name="Obokata J."/>
            <person name="Shigenobu S."/>
        </authorList>
    </citation>
    <scope>NUCLEOTIDE SEQUENCE [LARGE SCALE GENOMIC DNA]</scope>
</reference>
<evidence type="ECO:0000256" key="6">
    <source>
        <dbReference type="ARBA" id="ARBA00023054"/>
    </source>
</evidence>
<dbReference type="FunFam" id="1.10.10.2100:FF:000002">
    <property type="entry name" value="cell growth-regulating nucleolar protein-like"/>
    <property type="match status" value="1"/>
</dbReference>
<dbReference type="GO" id="GO:0005730">
    <property type="term" value="C:nucleolus"/>
    <property type="evidence" value="ECO:0007669"/>
    <property type="project" value="TreeGrafter"/>
</dbReference>
<proteinExistence type="predicted"/>
<protein>
    <submittedName>
        <fullName evidence="12">Cell growth-regulating nucleolar protein</fullName>
    </submittedName>
</protein>
<dbReference type="Proteomes" id="UP000762676">
    <property type="component" value="Unassembled WGS sequence"/>
</dbReference>
<organism evidence="12 13">
    <name type="scientific">Elysia marginata</name>
    <dbReference type="NCBI Taxonomy" id="1093978"/>
    <lineage>
        <taxon>Eukaryota</taxon>
        <taxon>Metazoa</taxon>
        <taxon>Spiralia</taxon>
        <taxon>Lophotrochozoa</taxon>
        <taxon>Mollusca</taxon>
        <taxon>Gastropoda</taxon>
        <taxon>Heterobranchia</taxon>
        <taxon>Euthyneura</taxon>
        <taxon>Panpulmonata</taxon>
        <taxon>Sacoglossa</taxon>
        <taxon>Placobranchoidea</taxon>
        <taxon>Plakobranchidae</taxon>
        <taxon>Elysia</taxon>
    </lineage>
</organism>
<gene>
    <name evidence="12" type="ORF">ElyMa_002102500</name>
</gene>
<evidence type="ECO:0000313" key="12">
    <source>
        <dbReference type="EMBL" id="GFR71812.1"/>
    </source>
</evidence>
<feature type="region of interest" description="Disordered" evidence="9">
    <location>
        <begin position="144"/>
        <end position="300"/>
    </location>
</feature>